<keyword evidence="8" id="KW-0614">Plasmid</keyword>
<reference evidence="8" key="3">
    <citation type="submission" date="2020-02" db="EMBL/GenBank/DDBJ databases">
        <authorList>
            <person name="Matsumoto Y."/>
            <person name="Kinjo T."/>
            <person name="Motooka D."/>
            <person name="Nabeya D."/>
            <person name="Jung N."/>
            <person name="Uechi K."/>
            <person name="Horii T."/>
            <person name="Iida T."/>
            <person name="Fujita J."/>
            <person name="Nakamura S."/>
        </authorList>
    </citation>
    <scope>NUCLEOTIDE SEQUENCE</scope>
    <source>
        <strain evidence="8">JCM 12687</strain>
        <plasmid evidence="8">pJCM12687</plasmid>
    </source>
</reference>
<sequence>MTATIDQDHALLATTARSYFGGFVDNNYLNEQEDSAQGFETARWKQMCELGWTAIGLPGRVGGGDGDLALTAIIAKEAGRAAFASPLLQTLRAAAVLDTLNGDRRFDGVLRRIAEGATTSLIAPPDKTIRAAADGDSYLLGGEPAVVQWLIESEVAIAVLPRSDRSGWLCAELDRNQITDRAESVRSTDNERATRFDADGLVVCREQVLADDLPDRHAAYALARADLLRASVMVGGSEDVLARTADYARQRNQFGQPIGAFQAVRHHLARMVIAVDAAQLVCDEALTRATPDAHESAIAAVASFVAGRSYVDVVLTAAQLHGGVGTTTEHILHHHYRRAKAMQLRSGLRANRLRDITAALVCRGEGSLW</sequence>
<comment type="similarity">
    <text evidence="2">Belongs to the acyl-CoA dehydrogenase family.</text>
</comment>
<feature type="domain" description="Acyl-CoA dehydrogenase/oxidase C-terminal" evidence="6">
    <location>
        <begin position="223"/>
        <end position="359"/>
    </location>
</feature>
<geneLocation type="plasmid" evidence="8 11">
    <name>pJCM12687</name>
</geneLocation>
<evidence type="ECO:0000313" key="8">
    <source>
        <dbReference type="EMBL" id="BBZ15602.1"/>
    </source>
</evidence>
<proteinExistence type="inferred from homology"/>
<feature type="domain" description="Acyl-CoA dehydrogenase/oxidase N-terminal" evidence="7">
    <location>
        <begin position="8"/>
        <end position="87"/>
    </location>
</feature>
<dbReference type="PANTHER" id="PTHR43884">
    <property type="entry name" value="ACYL-COA DEHYDROGENASE"/>
    <property type="match status" value="1"/>
</dbReference>
<keyword evidence="3" id="KW-0285">Flavoprotein</keyword>
<dbReference type="RefSeq" id="WP_083130673.1">
    <property type="nucleotide sequence ID" value="NZ_AP022607.1"/>
</dbReference>
<evidence type="ECO:0000259" key="6">
    <source>
        <dbReference type="Pfam" id="PF00441"/>
    </source>
</evidence>
<protein>
    <submittedName>
        <fullName evidence="8">Acyl-CoA dehydrogenase</fullName>
    </submittedName>
</protein>
<reference evidence="8 11" key="2">
    <citation type="journal article" date="2019" name="Emerg. Microbes Infect.">
        <title>Comprehensive subspecies identification of 175 nontuberculous mycobacteria species based on 7547 genomic profiles.</title>
        <authorList>
            <person name="Matsumoto Y."/>
            <person name="Kinjo T."/>
            <person name="Motooka D."/>
            <person name="Nabeya D."/>
            <person name="Jung N."/>
            <person name="Uechi K."/>
            <person name="Horii T."/>
            <person name="Iida T."/>
            <person name="Fujita J."/>
            <person name="Nakamura S."/>
        </authorList>
    </citation>
    <scope>NUCLEOTIDE SEQUENCE [LARGE SCALE GENOMIC DNA]</scope>
    <source>
        <strain evidence="8 11">JCM 12687</strain>
        <plasmid evidence="8">pJCM12687</plasmid>
    </source>
</reference>
<keyword evidence="11" id="KW-1185">Reference proteome</keyword>
<evidence type="ECO:0000256" key="5">
    <source>
        <dbReference type="ARBA" id="ARBA00023002"/>
    </source>
</evidence>
<evidence type="ECO:0000313" key="11">
    <source>
        <dbReference type="Proteomes" id="UP000467379"/>
    </source>
</evidence>
<dbReference type="InterPro" id="IPR009100">
    <property type="entry name" value="AcylCoA_DH/oxidase_NM_dom_sf"/>
</dbReference>
<dbReference type="OrthoDB" id="2450120at2"/>
<dbReference type="Pfam" id="PF00441">
    <property type="entry name" value="Acyl-CoA_dh_1"/>
    <property type="match status" value="1"/>
</dbReference>
<comment type="cofactor">
    <cofactor evidence="1">
        <name>FAD</name>
        <dbReference type="ChEBI" id="CHEBI:57692"/>
    </cofactor>
</comment>
<organism evidence="9 10">
    <name type="scientific">Mycobacterium branderi</name>
    <dbReference type="NCBI Taxonomy" id="43348"/>
    <lineage>
        <taxon>Bacteria</taxon>
        <taxon>Bacillati</taxon>
        <taxon>Actinomycetota</taxon>
        <taxon>Actinomycetes</taxon>
        <taxon>Mycobacteriales</taxon>
        <taxon>Mycobacteriaceae</taxon>
        <taxon>Mycobacterium</taxon>
    </lineage>
</organism>
<evidence type="ECO:0000256" key="1">
    <source>
        <dbReference type="ARBA" id="ARBA00001974"/>
    </source>
</evidence>
<dbReference type="PANTHER" id="PTHR43884:SF20">
    <property type="entry name" value="ACYL-COA DEHYDROGENASE FADE28"/>
    <property type="match status" value="1"/>
</dbReference>
<evidence type="ECO:0000313" key="10">
    <source>
        <dbReference type="Proteomes" id="UP000192441"/>
    </source>
</evidence>
<dbReference type="EMBL" id="AP022607">
    <property type="protein sequence ID" value="BBZ15602.1"/>
    <property type="molecule type" value="Genomic_DNA"/>
</dbReference>
<dbReference type="AlphaFoldDB" id="A0A7I7WFH2"/>
<dbReference type="Proteomes" id="UP000192441">
    <property type="component" value="Unassembled WGS sequence"/>
</dbReference>
<dbReference type="InterPro" id="IPR037069">
    <property type="entry name" value="AcylCoA_DH/ox_N_sf"/>
</dbReference>
<dbReference type="Gene3D" id="1.10.540.10">
    <property type="entry name" value="Acyl-CoA dehydrogenase/oxidase, N-terminal domain"/>
    <property type="match status" value="1"/>
</dbReference>
<dbReference type="InterPro" id="IPR036250">
    <property type="entry name" value="AcylCo_DH-like_C"/>
</dbReference>
<dbReference type="GO" id="GO:0003995">
    <property type="term" value="F:acyl-CoA dehydrogenase activity"/>
    <property type="evidence" value="ECO:0007669"/>
    <property type="project" value="TreeGrafter"/>
</dbReference>
<gene>
    <name evidence="8" type="primary">acd_8</name>
    <name evidence="9" type="ORF">BST20_06975</name>
    <name evidence="8" type="ORF">MBRA_57970</name>
</gene>
<evidence type="ECO:0000256" key="4">
    <source>
        <dbReference type="ARBA" id="ARBA00022827"/>
    </source>
</evidence>
<evidence type="ECO:0000259" key="7">
    <source>
        <dbReference type="Pfam" id="PF02771"/>
    </source>
</evidence>
<keyword evidence="5" id="KW-0560">Oxidoreductase</keyword>
<dbReference type="GO" id="GO:0050660">
    <property type="term" value="F:flavin adenine dinucleotide binding"/>
    <property type="evidence" value="ECO:0007669"/>
    <property type="project" value="InterPro"/>
</dbReference>
<reference evidence="9 10" key="1">
    <citation type="submission" date="2016-12" db="EMBL/GenBank/DDBJ databases">
        <title>The new phylogeny of genus Mycobacterium.</title>
        <authorList>
            <person name="Tortoli E."/>
            <person name="Trovato A."/>
            <person name="Cirillo D.M."/>
        </authorList>
    </citation>
    <scope>NUCLEOTIDE SEQUENCE [LARGE SCALE GENOMIC DNA]</scope>
    <source>
        <strain evidence="9 10">DSM 44624</strain>
    </source>
</reference>
<dbReference type="EMBL" id="MVHM01000002">
    <property type="protein sequence ID" value="ORA40287.1"/>
    <property type="molecule type" value="Genomic_DNA"/>
</dbReference>
<dbReference type="Proteomes" id="UP000467379">
    <property type="component" value="Plasmid pJCM12687"/>
</dbReference>
<evidence type="ECO:0000313" key="9">
    <source>
        <dbReference type="EMBL" id="ORA40287.1"/>
    </source>
</evidence>
<dbReference type="SUPFAM" id="SSF56645">
    <property type="entry name" value="Acyl-CoA dehydrogenase NM domain-like"/>
    <property type="match status" value="1"/>
</dbReference>
<dbReference type="Pfam" id="PF02771">
    <property type="entry name" value="Acyl-CoA_dh_N"/>
    <property type="match status" value="1"/>
</dbReference>
<dbReference type="SUPFAM" id="SSF47203">
    <property type="entry name" value="Acyl-CoA dehydrogenase C-terminal domain-like"/>
    <property type="match status" value="1"/>
</dbReference>
<evidence type="ECO:0000256" key="2">
    <source>
        <dbReference type="ARBA" id="ARBA00009347"/>
    </source>
</evidence>
<dbReference type="InterPro" id="IPR013786">
    <property type="entry name" value="AcylCoA_DH/ox_N"/>
</dbReference>
<keyword evidence="4" id="KW-0274">FAD</keyword>
<accession>A0A7I7WFH2</accession>
<name>A0A7I7WFH2_9MYCO</name>
<dbReference type="InterPro" id="IPR009075">
    <property type="entry name" value="AcylCo_DH/oxidase_C"/>
</dbReference>
<evidence type="ECO:0000256" key="3">
    <source>
        <dbReference type="ARBA" id="ARBA00022630"/>
    </source>
</evidence>
<dbReference type="Gene3D" id="1.20.140.10">
    <property type="entry name" value="Butyryl-CoA Dehydrogenase, subunit A, domain 3"/>
    <property type="match status" value="1"/>
</dbReference>